<evidence type="ECO:0000313" key="14">
    <source>
        <dbReference type="Proteomes" id="UP000283509"/>
    </source>
</evidence>
<evidence type="ECO:0000256" key="5">
    <source>
        <dbReference type="ARBA" id="ARBA00022692"/>
    </source>
</evidence>
<evidence type="ECO:0000256" key="4">
    <source>
        <dbReference type="ARBA" id="ARBA00022679"/>
    </source>
</evidence>
<keyword evidence="8" id="KW-0472">Membrane</keyword>
<organism evidence="13 14">
    <name type="scientific">Penaeus vannamei</name>
    <name type="common">Whiteleg shrimp</name>
    <name type="synonym">Litopenaeus vannamei</name>
    <dbReference type="NCBI Taxonomy" id="6689"/>
    <lineage>
        <taxon>Eukaryota</taxon>
        <taxon>Metazoa</taxon>
        <taxon>Ecdysozoa</taxon>
        <taxon>Arthropoda</taxon>
        <taxon>Crustacea</taxon>
        <taxon>Multicrustacea</taxon>
        <taxon>Malacostraca</taxon>
        <taxon>Eumalacostraca</taxon>
        <taxon>Eucarida</taxon>
        <taxon>Decapoda</taxon>
        <taxon>Dendrobranchiata</taxon>
        <taxon>Penaeoidea</taxon>
        <taxon>Penaeidae</taxon>
        <taxon>Penaeus</taxon>
    </lineage>
</organism>
<reference evidence="13 14" key="2">
    <citation type="submission" date="2019-01" db="EMBL/GenBank/DDBJ databases">
        <title>The decoding of complex shrimp genome reveals the adaptation for benthos swimmer, frequently molting mechanism and breeding impact on genome.</title>
        <authorList>
            <person name="Sun Y."/>
            <person name="Gao Y."/>
            <person name="Yu Y."/>
        </authorList>
    </citation>
    <scope>NUCLEOTIDE SEQUENCE [LARGE SCALE GENOMIC DNA]</scope>
    <source>
        <tissue evidence="13">Muscle</tissue>
    </source>
</reference>
<dbReference type="OrthoDB" id="675023at2759"/>
<dbReference type="InterPro" id="IPR029044">
    <property type="entry name" value="Nucleotide-diphossugar_trans"/>
</dbReference>
<keyword evidence="7" id="KW-1133">Transmembrane helix</keyword>
<gene>
    <name evidence="13" type="ORF">C7M84_016827</name>
</gene>
<comment type="cofactor">
    <cofactor evidence="12">
        <name>Mn(2+)</name>
        <dbReference type="ChEBI" id="CHEBI:29035"/>
    </cofactor>
</comment>
<evidence type="ECO:0000256" key="1">
    <source>
        <dbReference type="ARBA" id="ARBA00004606"/>
    </source>
</evidence>
<feature type="non-terminal residue" evidence="13">
    <location>
        <position position="1"/>
    </location>
</feature>
<evidence type="ECO:0000256" key="6">
    <source>
        <dbReference type="ARBA" id="ARBA00022968"/>
    </source>
</evidence>
<comment type="pathway">
    <text evidence="12">Protein modification; protein glycosylation.</text>
</comment>
<dbReference type="PANTHER" id="PTHR10896:SF50">
    <property type="entry name" value="GALACTOSYLGALACTOSYLXYLOSYLPROTEIN 3-BETA-GLUCURONOSYLTRANSFERASE P"/>
    <property type="match status" value="1"/>
</dbReference>
<keyword evidence="6 12" id="KW-0735">Signal-anchor</keyword>
<evidence type="ECO:0000256" key="8">
    <source>
        <dbReference type="ARBA" id="ARBA00023136"/>
    </source>
</evidence>
<keyword evidence="9" id="KW-0325">Glycoprotein</keyword>
<dbReference type="EC" id="2.4.1.135" evidence="3 12"/>
<comment type="similarity">
    <text evidence="2 12">Belongs to the glycosyltransferase 43 family.</text>
</comment>
<comment type="caution">
    <text evidence="13">The sequence shown here is derived from an EMBL/GenBank/DDBJ whole genome shotgun (WGS) entry which is preliminary data.</text>
</comment>
<dbReference type="EMBL" id="QCYY01003118">
    <property type="protein sequence ID" value="ROT65227.1"/>
    <property type="molecule type" value="Genomic_DNA"/>
</dbReference>
<dbReference type="GO" id="GO:0050650">
    <property type="term" value="P:chondroitin sulfate proteoglycan biosynthetic process"/>
    <property type="evidence" value="ECO:0007669"/>
    <property type="project" value="TreeGrafter"/>
</dbReference>
<keyword evidence="12" id="KW-0333">Golgi apparatus</keyword>
<keyword evidence="12" id="KW-0464">Manganese</keyword>
<dbReference type="GO" id="GO:0046872">
    <property type="term" value="F:metal ion binding"/>
    <property type="evidence" value="ECO:0007669"/>
    <property type="project" value="UniProtKB-KW"/>
</dbReference>
<dbReference type="GO" id="GO:0015018">
    <property type="term" value="F:galactosylgalactosylxylosylprotein 3-beta-glucuronosyltransferase activity"/>
    <property type="evidence" value="ECO:0007669"/>
    <property type="project" value="UniProtKB-UniRule"/>
</dbReference>
<sequence length="187" mass="21228">RTIYVVTSTYLRTNQVAEMVQLAQTLMLVPDVYWIVTEDTRLDNEFLLLDGDSVHIRSTRGVSVFPVGLAKDLQLSTPVVKEGRFSGWYDDFEGDLQFPVEFAGFAFSVELLLKEEGLLRGLGVPPEKMECKAELCTKVFVWHVESKIPNPVTRYLCDTRYDGTNLRVLEKQVVIEGKACYYGPPLQ</sequence>
<comment type="catalytic activity">
    <reaction evidence="10 12">
        <text>3-O-(beta-D-galactosyl-(1-&gt;3)-beta-D-galactosyl-(1-&gt;4)-beta-D-xylosyl)-L-seryl-[protein] + UDP-alpha-D-glucuronate = 3-O-(beta-D-GlcA-(1-&gt;3)-beta-D-Gal-(1-&gt;3)-beta-D-Gal-(1-&gt;4)-beta-D-Xyl)-L-seryl-[protein] + UDP + H(+)</text>
        <dbReference type="Rhea" id="RHEA:24168"/>
        <dbReference type="Rhea" id="RHEA-COMP:12571"/>
        <dbReference type="Rhea" id="RHEA-COMP:12573"/>
        <dbReference type="ChEBI" id="CHEBI:15378"/>
        <dbReference type="ChEBI" id="CHEBI:58052"/>
        <dbReference type="ChEBI" id="CHEBI:58223"/>
        <dbReference type="ChEBI" id="CHEBI:132090"/>
        <dbReference type="ChEBI" id="CHEBI:132093"/>
        <dbReference type="EC" id="2.4.1.135"/>
    </reaction>
</comment>
<dbReference type="Pfam" id="PF03360">
    <property type="entry name" value="Glyco_transf_43"/>
    <property type="match status" value="1"/>
</dbReference>
<dbReference type="GO" id="GO:0005975">
    <property type="term" value="P:carbohydrate metabolic process"/>
    <property type="evidence" value="ECO:0007669"/>
    <property type="project" value="TreeGrafter"/>
</dbReference>
<comment type="subcellular location">
    <subcellularLocation>
        <location evidence="12">Golgi apparatus membrane</location>
        <topology evidence="12">Single-pass type II membrane protein</topology>
    </subcellularLocation>
    <subcellularLocation>
        <location evidence="1">Membrane</location>
        <topology evidence="1">Single-pass type II membrane protein</topology>
    </subcellularLocation>
</comment>
<evidence type="ECO:0000256" key="9">
    <source>
        <dbReference type="ARBA" id="ARBA00023180"/>
    </source>
</evidence>
<dbReference type="GO" id="GO:0000139">
    <property type="term" value="C:Golgi membrane"/>
    <property type="evidence" value="ECO:0007669"/>
    <property type="project" value="UniProtKB-SubCell"/>
</dbReference>
<dbReference type="InterPro" id="IPR005027">
    <property type="entry name" value="Glyco_trans_43"/>
</dbReference>
<dbReference type="Proteomes" id="UP000283509">
    <property type="component" value="Unassembled WGS sequence"/>
</dbReference>
<evidence type="ECO:0000256" key="7">
    <source>
        <dbReference type="ARBA" id="ARBA00022989"/>
    </source>
</evidence>
<keyword evidence="14" id="KW-1185">Reference proteome</keyword>
<proteinExistence type="inferred from homology"/>
<reference evidence="13 14" key="1">
    <citation type="submission" date="2018-04" db="EMBL/GenBank/DDBJ databases">
        <authorList>
            <person name="Zhang X."/>
            <person name="Yuan J."/>
            <person name="Li F."/>
            <person name="Xiang J."/>
        </authorList>
    </citation>
    <scope>NUCLEOTIDE SEQUENCE [LARGE SCALE GENOMIC DNA]</scope>
    <source>
        <tissue evidence="13">Muscle</tissue>
    </source>
</reference>
<feature type="active site" description="Proton donor/acceptor" evidence="11">
    <location>
        <position position="115"/>
    </location>
</feature>
<evidence type="ECO:0000256" key="12">
    <source>
        <dbReference type="RuleBase" id="RU363127"/>
    </source>
</evidence>
<evidence type="ECO:0000256" key="2">
    <source>
        <dbReference type="ARBA" id="ARBA00007706"/>
    </source>
</evidence>
<dbReference type="SUPFAM" id="SSF53448">
    <property type="entry name" value="Nucleotide-diphospho-sugar transferases"/>
    <property type="match status" value="1"/>
</dbReference>
<name>A0A3R7LWR6_PENVA</name>
<protein>
    <recommendedName>
        <fullName evidence="3 12">Galactosylgalactosylxylosylprotein 3-beta-glucuronosyltransferase</fullName>
        <ecNumber evidence="3 12">2.4.1.135</ecNumber>
    </recommendedName>
</protein>
<dbReference type="Gene3D" id="3.90.550.10">
    <property type="entry name" value="Spore Coat Polysaccharide Biosynthesis Protein SpsA, Chain A"/>
    <property type="match status" value="2"/>
</dbReference>
<evidence type="ECO:0000256" key="11">
    <source>
        <dbReference type="PIRSR" id="PIRSR605027-1"/>
    </source>
</evidence>
<evidence type="ECO:0000313" key="13">
    <source>
        <dbReference type="EMBL" id="ROT65227.1"/>
    </source>
</evidence>
<keyword evidence="5" id="KW-0812">Transmembrane</keyword>
<keyword evidence="12" id="KW-0479">Metal-binding</keyword>
<dbReference type="AlphaFoldDB" id="A0A3R7LWR6"/>
<dbReference type="PANTHER" id="PTHR10896">
    <property type="entry name" value="GALACTOSYLGALACTOSYLXYLOSYLPROTEIN 3-BETA-GLUCURONOSYLTRANSFERASE BETA-1,3-GLUCURONYLTRANSFERASE"/>
    <property type="match status" value="1"/>
</dbReference>
<dbReference type="UniPathway" id="UPA00378"/>
<evidence type="ECO:0000256" key="3">
    <source>
        <dbReference type="ARBA" id="ARBA00012641"/>
    </source>
</evidence>
<accession>A0A3R7LWR6</accession>
<keyword evidence="4 12" id="KW-0808">Transferase</keyword>
<evidence type="ECO:0000256" key="10">
    <source>
        <dbReference type="ARBA" id="ARBA00047979"/>
    </source>
</evidence>